<sequence>MLRAILKYLSYDIQSKKTFTFEDDLYAIGVSLKKLFQLSKEEKSYLKDCDLGWLCRLWAIPTCIRNLMIESMTDFNPNRSTSQEMTDIFSGMYIYKS</sequence>
<gene>
    <name evidence="1" type="ORF">CleRT_07620</name>
</gene>
<accession>A0ABN4HPF6</accession>
<keyword evidence="2" id="KW-1185">Reference proteome</keyword>
<dbReference type="EMBL" id="CP011126">
    <property type="protein sequence ID" value="AKQ33577.1"/>
    <property type="molecule type" value="Genomic_DNA"/>
</dbReference>
<reference evidence="1 2" key="1">
    <citation type="journal article" date="2015" name="Genome Biol. Evol.">
        <title>Distinctive Genome Reduction Rates Revealed by Genomic Analyses of Two Coxiella-Like Endosymbionts in Ticks.</title>
        <authorList>
            <person name="Gottlieb Y."/>
            <person name="Lalzar I."/>
            <person name="Klasson L."/>
        </authorList>
    </citation>
    <scope>NUCLEOTIDE SEQUENCE [LARGE SCALE GENOMIC DNA]</scope>
    <source>
        <strain evidence="1 2">CRt</strain>
    </source>
</reference>
<evidence type="ECO:0000313" key="1">
    <source>
        <dbReference type="EMBL" id="AKQ33577.1"/>
    </source>
</evidence>
<name>A0ABN4HPF6_9COXI</name>
<evidence type="ECO:0000313" key="2">
    <source>
        <dbReference type="Proteomes" id="UP000063965"/>
    </source>
</evidence>
<organism evidence="1 2">
    <name type="scientific">Candidatus Coxiella mudrowiae</name>
    <dbReference type="NCBI Taxonomy" id="2054173"/>
    <lineage>
        <taxon>Bacteria</taxon>
        <taxon>Pseudomonadati</taxon>
        <taxon>Pseudomonadota</taxon>
        <taxon>Gammaproteobacteria</taxon>
        <taxon>Legionellales</taxon>
        <taxon>Coxiellaceae</taxon>
        <taxon>Coxiella</taxon>
    </lineage>
</organism>
<dbReference type="Proteomes" id="UP000063965">
    <property type="component" value="Chromosome"/>
</dbReference>
<proteinExistence type="predicted"/>
<protein>
    <submittedName>
        <fullName evidence="1">Uncharacterized protein</fullName>
    </submittedName>
</protein>